<protein>
    <submittedName>
        <fullName evidence="1">Uncharacterized protein</fullName>
    </submittedName>
</protein>
<dbReference type="AlphaFoldDB" id="W1WLD2"/>
<reference evidence="1" key="1">
    <citation type="submission" date="2013-12" db="EMBL/GenBank/DDBJ databases">
        <title>A Varibaculum cambriense genome reconstructed from a premature infant gut community with otherwise low bacterial novelty that shifts toward anaerobic metabolism during the third week of life.</title>
        <authorList>
            <person name="Brown C.T."/>
            <person name="Sharon I."/>
            <person name="Thomas B.C."/>
            <person name="Castelle C.J."/>
            <person name="Morowitz M.J."/>
            <person name="Banfield J.F."/>
        </authorList>
    </citation>
    <scope>NUCLEOTIDE SEQUENCE</scope>
</reference>
<sequence length="24" mass="2853">LNIRYPSVKDIMDQEIEKECSLTK</sequence>
<accession>W1WLD2</accession>
<gene>
    <name evidence="1" type="ORF">Q604_UNBC18704G0001</name>
</gene>
<dbReference type="EMBL" id="AZMM01018704">
    <property type="protein sequence ID" value="ETJ17925.1"/>
    <property type="molecule type" value="Genomic_DNA"/>
</dbReference>
<feature type="non-terminal residue" evidence="1">
    <location>
        <position position="1"/>
    </location>
</feature>
<evidence type="ECO:0000313" key="1">
    <source>
        <dbReference type="EMBL" id="ETJ17925.1"/>
    </source>
</evidence>
<organism evidence="1">
    <name type="scientific">human gut metagenome</name>
    <dbReference type="NCBI Taxonomy" id="408170"/>
    <lineage>
        <taxon>unclassified sequences</taxon>
        <taxon>metagenomes</taxon>
        <taxon>organismal metagenomes</taxon>
    </lineage>
</organism>
<comment type="caution">
    <text evidence="1">The sequence shown here is derived from an EMBL/GenBank/DDBJ whole genome shotgun (WGS) entry which is preliminary data.</text>
</comment>
<name>W1WLD2_9ZZZZ</name>
<proteinExistence type="predicted"/>